<evidence type="ECO:0000256" key="1">
    <source>
        <dbReference type="ARBA" id="ARBA00007625"/>
    </source>
</evidence>
<sequence length="443" mass="46937">MFDTICTLPLQSDVFAQVVHPSQPLFAVGLSSGHVHAYKLPSDADLIDDESASDSASPPKYGSLVNGSIIPSLRRASSTSLSESGLGSIDTIWSTRRHKGSCRCLAFSHDGELCYSAGTDGVVKAFTIETGKVVSKIAIPEVVRAGGEINGPTVLHVLSPQALLLGTDSGRLYLQDLRVDGKEICGTASQTWTPHGDEHINSLVPLPASESSTSGFPKQWASVGGTTLAITDLRKGTIATSEDQEIELTSVAMVQGLKKGGTSVGEKVLVGQSDGVVSLWERGVWGDLDERIVVDRSGLSVDCLAEVPFGFGGGKLKTNEKLVAAGLEDGRVRFMRIGRNGVLSDTDAKHDELDGVAAVGFDIEGRMITSGGQTVKVWTEAKGLPGGGRGGPVKHDLSSDEDDEPSEVEESSEDEDRPKQRRKKRKRNKGKDKSGGKALNFSL</sequence>
<dbReference type="PANTHER" id="PTHR44019">
    <property type="entry name" value="WD REPEAT-CONTAINING PROTEIN 55"/>
    <property type="match status" value="1"/>
</dbReference>
<keyword evidence="9" id="KW-1185">Reference proteome</keyword>
<dbReference type="AlphaFoldDB" id="A0AA38X3V7"/>
<evidence type="ECO:0000313" key="8">
    <source>
        <dbReference type="EMBL" id="KAJ9606349.1"/>
    </source>
</evidence>
<dbReference type="PROSITE" id="PS50082">
    <property type="entry name" value="WD_REPEATS_2"/>
    <property type="match status" value="1"/>
</dbReference>
<dbReference type="SUPFAM" id="SSF50978">
    <property type="entry name" value="WD40 repeat-like"/>
    <property type="match status" value="1"/>
</dbReference>
<evidence type="ECO:0000256" key="7">
    <source>
        <dbReference type="SAM" id="MobiDB-lite"/>
    </source>
</evidence>
<dbReference type="InterPro" id="IPR001680">
    <property type="entry name" value="WD40_rpt"/>
</dbReference>
<feature type="compositionally biased region" description="Acidic residues" evidence="7">
    <location>
        <begin position="399"/>
        <end position="415"/>
    </location>
</feature>
<protein>
    <recommendedName>
        <fullName evidence="4">WD repeat-containing protein JIP5</fullName>
    </recommendedName>
    <alternativeName>
        <fullName evidence="5">WD repeat-containing protein jip5</fullName>
    </alternativeName>
</protein>
<feature type="compositionally biased region" description="Basic residues" evidence="7">
    <location>
        <begin position="419"/>
        <end position="430"/>
    </location>
</feature>
<reference evidence="8" key="1">
    <citation type="submission" date="2022-10" db="EMBL/GenBank/DDBJ databases">
        <title>Culturing micro-colonial fungi from biological soil crusts in the Mojave desert and describing Neophaeococcomyces mojavensis, and introducing the new genera and species Taxawa tesnikishii.</title>
        <authorList>
            <person name="Kurbessoian T."/>
            <person name="Stajich J.E."/>
        </authorList>
    </citation>
    <scope>NUCLEOTIDE SEQUENCE</scope>
    <source>
        <strain evidence="8">TK_41</strain>
    </source>
</reference>
<comment type="caution">
    <text evidence="8">The sequence shown here is derived from an EMBL/GenBank/DDBJ whole genome shotgun (WGS) entry which is preliminary data.</text>
</comment>
<dbReference type="InterPro" id="IPR036322">
    <property type="entry name" value="WD40_repeat_dom_sf"/>
</dbReference>
<keyword evidence="3" id="KW-0677">Repeat</keyword>
<organism evidence="8 9">
    <name type="scientific">Cladophialophora chaetospira</name>
    <dbReference type="NCBI Taxonomy" id="386627"/>
    <lineage>
        <taxon>Eukaryota</taxon>
        <taxon>Fungi</taxon>
        <taxon>Dikarya</taxon>
        <taxon>Ascomycota</taxon>
        <taxon>Pezizomycotina</taxon>
        <taxon>Eurotiomycetes</taxon>
        <taxon>Chaetothyriomycetidae</taxon>
        <taxon>Chaetothyriales</taxon>
        <taxon>Herpotrichiellaceae</taxon>
        <taxon>Cladophialophora</taxon>
    </lineage>
</organism>
<dbReference type="EMBL" id="JAPDRK010000014">
    <property type="protein sequence ID" value="KAJ9606349.1"/>
    <property type="molecule type" value="Genomic_DNA"/>
</dbReference>
<evidence type="ECO:0000256" key="3">
    <source>
        <dbReference type="ARBA" id="ARBA00022737"/>
    </source>
</evidence>
<comment type="similarity">
    <text evidence="1">Belongs to the WD repeat WDR55 family.</text>
</comment>
<dbReference type="PANTHER" id="PTHR44019:SF20">
    <property type="entry name" value="WD REPEAT-CONTAINING PROTEIN 55"/>
    <property type="match status" value="1"/>
</dbReference>
<dbReference type="Pfam" id="PF00400">
    <property type="entry name" value="WD40"/>
    <property type="match status" value="1"/>
</dbReference>
<name>A0AA38X3V7_9EURO</name>
<dbReference type="Gene3D" id="2.130.10.10">
    <property type="entry name" value="YVTN repeat-like/Quinoprotein amine dehydrogenase"/>
    <property type="match status" value="2"/>
</dbReference>
<evidence type="ECO:0000256" key="2">
    <source>
        <dbReference type="ARBA" id="ARBA00022574"/>
    </source>
</evidence>
<dbReference type="InterPro" id="IPR015943">
    <property type="entry name" value="WD40/YVTN_repeat-like_dom_sf"/>
</dbReference>
<feature type="region of interest" description="Disordered" evidence="7">
    <location>
        <begin position="381"/>
        <end position="443"/>
    </location>
</feature>
<dbReference type="SMART" id="SM00320">
    <property type="entry name" value="WD40"/>
    <property type="match status" value="2"/>
</dbReference>
<gene>
    <name evidence="8" type="primary">JIP5</name>
    <name evidence="8" type="ORF">H2200_009310</name>
</gene>
<evidence type="ECO:0000256" key="6">
    <source>
        <dbReference type="PROSITE-ProRule" id="PRU00221"/>
    </source>
</evidence>
<proteinExistence type="inferred from homology"/>
<accession>A0AA38X3V7</accession>
<dbReference type="Proteomes" id="UP001172673">
    <property type="component" value="Unassembled WGS sequence"/>
</dbReference>
<dbReference type="InterPro" id="IPR050505">
    <property type="entry name" value="WDR55/POC1"/>
</dbReference>
<keyword evidence="2 6" id="KW-0853">WD repeat</keyword>
<evidence type="ECO:0000313" key="9">
    <source>
        <dbReference type="Proteomes" id="UP001172673"/>
    </source>
</evidence>
<evidence type="ECO:0000256" key="4">
    <source>
        <dbReference type="ARBA" id="ARBA00039238"/>
    </source>
</evidence>
<evidence type="ECO:0000256" key="5">
    <source>
        <dbReference type="ARBA" id="ARBA00039514"/>
    </source>
</evidence>
<feature type="repeat" description="WD" evidence="6">
    <location>
        <begin position="95"/>
        <end position="136"/>
    </location>
</feature>